<dbReference type="AlphaFoldDB" id="A0A6L5WJE4"/>
<dbReference type="EMBL" id="VWSJ01000003">
    <property type="protein sequence ID" value="MSN95851.1"/>
    <property type="molecule type" value="Genomic_DNA"/>
</dbReference>
<dbReference type="GO" id="GO:0030288">
    <property type="term" value="C:outer membrane-bounded periplasmic space"/>
    <property type="evidence" value="ECO:0007669"/>
    <property type="project" value="TreeGrafter"/>
</dbReference>
<proteinExistence type="inferred from homology"/>
<keyword evidence="3 4" id="KW-0732">Signal</keyword>
<keyword evidence="7" id="KW-1185">Reference proteome</keyword>
<dbReference type="InterPro" id="IPR001638">
    <property type="entry name" value="Solute-binding_3/MltF_N"/>
</dbReference>
<evidence type="ECO:0000256" key="3">
    <source>
        <dbReference type="ARBA" id="ARBA00022729"/>
    </source>
</evidence>
<dbReference type="Proteomes" id="UP000476338">
    <property type="component" value="Unassembled WGS sequence"/>
</dbReference>
<evidence type="ECO:0000313" key="6">
    <source>
        <dbReference type="EMBL" id="MSN95851.1"/>
    </source>
</evidence>
<organism evidence="6 7">
    <name type="scientific">Campylobacter portucalensis</name>
    <dbReference type="NCBI Taxonomy" id="2608384"/>
    <lineage>
        <taxon>Bacteria</taxon>
        <taxon>Pseudomonadati</taxon>
        <taxon>Campylobacterota</taxon>
        <taxon>Epsilonproteobacteria</taxon>
        <taxon>Campylobacterales</taxon>
        <taxon>Campylobacteraceae</taxon>
        <taxon>Campylobacter</taxon>
    </lineage>
</organism>
<dbReference type="Gene3D" id="3.40.190.10">
    <property type="entry name" value="Periplasmic binding protein-like II"/>
    <property type="match status" value="2"/>
</dbReference>
<name>A0A6L5WJE4_9BACT</name>
<reference evidence="6 7" key="2">
    <citation type="submission" date="2020-03" db="EMBL/GenBank/DDBJ databases">
        <title>Campylobacter portucalensis sp. nov., a new species of Campylobacter isolated from the reproductive tract of bulls.</title>
        <authorList>
            <person name="Silva M.F."/>
            <person name="Pereira G."/>
            <person name="Carneiro C."/>
            <person name="Hemphill A."/>
            <person name="Mateus L."/>
            <person name="Lopes-Da-Costa L."/>
            <person name="Silva E."/>
        </authorList>
    </citation>
    <scope>NUCLEOTIDE SEQUENCE [LARGE SCALE GENOMIC DNA]</scope>
    <source>
        <strain evidence="6 7">FMV-PI01</strain>
    </source>
</reference>
<evidence type="ECO:0000256" key="2">
    <source>
        <dbReference type="ARBA" id="ARBA00022448"/>
    </source>
</evidence>
<comment type="caution">
    <text evidence="6">The sequence shown here is derived from an EMBL/GenBank/DDBJ whole genome shotgun (WGS) entry which is preliminary data.</text>
</comment>
<evidence type="ECO:0000313" key="7">
    <source>
        <dbReference type="Proteomes" id="UP000476338"/>
    </source>
</evidence>
<protein>
    <submittedName>
        <fullName evidence="6">Transporter substrate-binding domain-containing protein</fullName>
    </submittedName>
</protein>
<reference evidence="6 7" key="1">
    <citation type="submission" date="2019-09" db="EMBL/GenBank/DDBJ databases">
        <authorList>
            <person name="Silva M."/>
            <person name="Pereira G."/>
            <person name="Lopes-Da-Costa L."/>
            <person name="Silva E."/>
        </authorList>
    </citation>
    <scope>NUCLEOTIDE SEQUENCE [LARGE SCALE GENOMIC DNA]</scope>
    <source>
        <strain evidence="6 7">FMV-PI01</strain>
    </source>
</reference>
<evidence type="ECO:0000256" key="4">
    <source>
        <dbReference type="SAM" id="SignalP"/>
    </source>
</evidence>
<accession>A0A6L5WJE4</accession>
<dbReference type="RefSeq" id="WP_154570124.1">
    <property type="nucleotide sequence ID" value="NZ_VWSJ01000003.1"/>
</dbReference>
<gene>
    <name evidence="6" type="ORF">F1B92_01345</name>
</gene>
<evidence type="ECO:0000256" key="1">
    <source>
        <dbReference type="ARBA" id="ARBA00010333"/>
    </source>
</evidence>
<feature type="domain" description="Solute-binding protein family 3/N-terminal" evidence="5">
    <location>
        <begin position="32"/>
        <end position="253"/>
    </location>
</feature>
<dbReference type="InterPro" id="IPR051455">
    <property type="entry name" value="Bact_solute-bind_prot3"/>
</dbReference>
<feature type="chain" id="PRO_5026843962" evidence="4">
    <location>
        <begin position="22"/>
        <end position="270"/>
    </location>
</feature>
<dbReference type="CDD" id="cd13694">
    <property type="entry name" value="PBP2_Cysteine"/>
    <property type="match status" value="1"/>
</dbReference>
<feature type="signal peptide" evidence="4">
    <location>
        <begin position="1"/>
        <end position="21"/>
    </location>
</feature>
<dbReference type="SUPFAM" id="SSF53850">
    <property type="entry name" value="Periplasmic binding protein-like II"/>
    <property type="match status" value="1"/>
</dbReference>
<dbReference type="PANTHER" id="PTHR30085">
    <property type="entry name" value="AMINO ACID ABC TRANSPORTER PERMEASE"/>
    <property type="match status" value="1"/>
</dbReference>
<sequence>MKNFFKIVAFVLLFFSVSLNAASLTEIKNRGYIKIGVFGDKPPFGYIDENGKNQGYDVYFAKRVAKELFGDESKVEFIILEAANRVDFLRADKLDLVLANFTHTKDRARVVDFGLPYMKVSIGVASKNGEVKSLDDLKNKTLLLNKGTTADIYFTKNHKNIKSLKFDQNTETFAALLDGRGEALAHDNTLLFAWVKSHPEFKVGIEAIGDNDVIAPAVKKGNKELLNWINDLIIKLGDENFFHKAYDETIKPIYGDDIDPNSVVIESGRI</sequence>
<dbReference type="GO" id="GO:0006865">
    <property type="term" value="P:amino acid transport"/>
    <property type="evidence" value="ECO:0007669"/>
    <property type="project" value="TreeGrafter"/>
</dbReference>
<comment type="similarity">
    <text evidence="1">Belongs to the bacterial solute-binding protein 3 family.</text>
</comment>
<keyword evidence="2" id="KW-0813">Transport</keyword>
<dbReference type="Pfam" id="PF00497">
    <property type="entry name" value="SBP_bac_3"/>
    <property type="match status" value="1"/>
</dbReference>
<dbReference type="GO" id="GO:0005576">
    <property type="term" value="C:extracellular region"/>
    <property type="evidence" value="ECO:0007669"/>
    <property type="project" value="TreeGrafter"/>
</dbReference>
<dbReference type="PANTHER" id="PTHR30085:SF6">
    <property type="entry name" value="ABC TRANSPORTER GLUTAMINE-BINDING PROTEIN GLNH"/>
    <property type="match status" value="1"/>
</dbReference>
<dbReference type="SMART" id="SM00062">
    <property type="entry name" value="PBPb"/>
    <property type="match status" value="1"/>
</dbReference>
<evidence type="ECO:0000259" key="5">
    <source>
        <dbReference type="SMART" id="SM00062"/>
    </source>
</evidence>